<feature type="region of interest" description="Disordered" evidence="1">
    <location>
        <begin position="1"/>
        <end position="31"/>
    </location>
</feature>
<dbReference type="AlphaFoldDB" id="A0A0A9GR99"/>
<reference evidence="2" key="2">
    <citation type="journal article" date="2015" name="Data Brief">
        <title>Shoot transcriptome of the giant reed, Arundo donax.</title>
        <authorList>
            <person name="Barrero R.A."/>
            <person name="Guerrero F.D."/>
            <person name="Moolhuijzen P."/>
            <person name="Goolsby J.A."/>
            <person name="Tidwell J."/>
            <person name="Bellgard S.E."/>
            <person name="Bellgard M.I."/>
        </authorList>
    </citation>
    <scope>NUCLEOTIDE SEQUENCE</scope>
    <source>
        <tissue evidence="2">Shoot tissue taken approximately 20 cm above the soil surface</tissue>
    </source>
</reference>
<evidence type="ECO:0000256" key="1">
    <source>
        <dbReference type="SAM" id="MobiDB-lite"/>
    </source>
</evidence>
<organism evidence="2">
    <name type="scientific">Arundo donax</name>
    <name type="common">Giant reed</name>
    <name type="synonym">Donax arundinaceus</name>
    <dbReference type="NCBI Taxonomy" id="35708"/>
    <lineage>
        <taxon>Eukaryota</taxon>
        <taxon>Viridiplantae</taxon>
        <taxon>Streptophyta</taxon>
        <taxon>Embryophyta</taxon>
        <taxon>Tracheophyta</taxon>
        <taxon>Spermatophyta</taxon>
        <taxon>Magnoliopsida</taxon>
        <taxon>Liliopsida</taxon>
        <taxon>Poales</taxon>
        <taxon>Poaceae</taxon>
        <taxon>PACMAD clade</taxon>
        <taxon>Arundinoideae</taxon>
        <taxon>Arundineae</taxon>
        <taxon>Arundo</taxon>
    </lineage>
</organism>
<reference evidence="2" key="1">
    <citation type="submission" date="2014-09" db="EMBL/GenBank/DDBJ databases">
        <authorList>
            <person name="Magalhaes I.L.F."/>
            <person name="Oliveira U."/>
            <person name="Santos F.R."/>
            <person name="Vidigal T.H.D.A."/>
            <person name="Brescovit A.D."/>
            <person name="Santos A.J."/>
        </authorList>
    </citation>
    <scope>NUCLEOTIDE SEQUENCE</scope>
    <source>
        <tissue evidence="2">Shoot tissue taken approximately 20 cm above the soil surface</tissue>
    </source>
</reference>
<proteinExistence type="predicted"/>
<evidence type="ECO:0000313" key="2">
    <source>
        <dbReference type="EMBL" id="JAE25949.1"/>
    </source>
</evidence>
<sequence length="31" mass="3167">MANAGAATNRARRTRRTAARSSCGAMANNAS</sequence>
<name>A0A0A9GR99_ARUDO</name>
<dbReference type="EMBL" id="GBRH01171947">
    <property type="protein sequence ID" value="JAE25949.1"/>
    <property type="molecule type" value="Transcribed_RNA"/>
</dbReference>
<protein>
    <submittedName>
        <fullName evidence="2">Uncharacterized protein</fullName>
    </submittedName>
</protein>
<accession>A0A0A9GR99</accession>